<name>A0A915PVR1_9BILA</name>
<sequence>MMPLRILPPLIILISLNGYVVGSTDGWTFDEDHNFAIYNKPSISESTIITAHKECKYCPPINSTDCIRLQQEYTNSSTFINSMQQLLEPKLELCFSPSITYYGGLDCLIARFSCYHANLFVNGTHIKTRENRIWDLRMPYKGAKYYENRWPYNGISSIAQCTAKKEWLLALGIRPYSIEKIIIQQVYCLP</sequence>
<evidence type="ECO:0000313" key="3">
    <source>
        <dbReference type="WBParaSite" id="sdigi.contig292.g7140.t1"/>
    </source>
</evidence>
<dbReference type="WBParaSite" id="sdigi.contig292.g7140.t1">
    <property type="protein sequence ID" value="sdigi.contig292.g7140.t1"/>
    <property type="gene ID" value="sdigi.contig292.g7140"/>
</dbReference>
<evidence type="ECO:0000256" key="1">
    <source>
        <dbReference type="SAM" id="SignalP"/>
    </source>
</evidence>
<organism evidence="2 3">
    <name type="scientific">Setaria digitata</name>
    <dbReference type="NCBI Taxonomy" id="48799"/>
    <lineage>
        <taxon>Eukaryota</taxon>
        <taxon>Metazoa</taxon>
        <taxon>Ecdysozoa</taxon>
        <taxon>Nematoda</taxon>
        <taxon>Chromadorea</taxon>
        <taxon>Rhabditida</taxon>
        <taxon>Spirurina</taxon>
        <taxon>Spiruromorpha</taxon>
        <taxon>Filarioidea</taxon>
        <taxon>Setariidae</taxon>
        <taxon>Setaria</taxon>
    </lineage>
</organism>
<feature type="signal peptide" evidence="1">
    <location>
        <begin position="1"/>
        <end position="22"/>
    </location>
</feature>
<accession>A0A915PVR1</accession>
<proteinExistence type="predicted"/>
<feature type="chain" id="PRO_5037954246" evidence="1">
    <location>
        <begin position="23"/>
        <end position="190"/>
    </location>
</feature>
<evidence type="ECO:0000313" key="2">
    <source>
        <dbReference type="Proteomes" id="UP000887581"/>
    </source>
</evidence>
<keyword evidence="1" id="KW-0732">Signal</keyword>
<dbReference type="AlphaFoldDB" id="A0A915PVR1"/>
<reference evidence="3" key="1">
    <citation type="submission" date="2022-11" db="UniProtKB">
        <authorList>
            <consortium name="WormBaseParasite"/>
        </authorList>
    </citation>
    <scope>IDENTIFICATION</scope>
</reference>
<protein>
    <submittedName>
        <fullName evidence="3">Gnk2-homologous domain-containing protein</fullName>
    </submittedName>
</protein>
<dbReference type="Proteomes" id="UP000887581">
    <property type="component" value="Unplaced"/>
</dbReference>
<keyword evidence="2" id="KW-1185">Reference proteome</keyword>